<dbReference type="EMBL" id="JARJLG010000304">
    <property type="protein sequence ID" value="KAJ7718577.1"/>
    <property type="molecule type" value="Genomic_DNA"/>
</dbReference>
<sequence length="257" mass="27662">MSSALTPSLSADVFTPAVIRARIDALDIQIAALSPSDRALKADKTNLRAHPAVTRGRIDALDIQIAALSTSIRAFKAEQKNLRESLAAPVHMFTQAPKLEELLILRGFIPNKFTLPRQLTTISFTGVHSSHDIFEVLREVINLTIFVADFESTSGDDTMETVTNILPLVHLTTLQLDSDSTGPSHMQLLQELTLQGLLNLRINEPCFAPNPVATSISVGSIVARGGRLVDSKAGDASDEESDGTTSDEEGTDTDSDS</sequence>
<dbReference type="AlphaFoldDB" id="A0AAD7HE07"/>
<evidence type="ECO:0000313" key="2">
    <source>
        <dbReference type="EMBL" id="KAJ7718577.1"/>
    </source>
</evidence>
<gene>
    <name evidence="2" type="ORF">DFH07DRAFT_1068036</name>
</gene>
<feature type="compositionally biased region" description="Acidic residues" evidence="1">
    <location>
        <begin position="236"/>
        <end position="257"/>
    </location>
</feature>
<comment type="caution">
    <text evidence="2">The sequence shown here is derived from an EMBL/GenBank/DDBJ whole genome shotgun (WGS) entry which is preliminary data.</text>
</comment>
<protein>
    <submittedName>
        <fullName evidence="2">Uncharacterized protein</fullName>
    </submittedName>
</protein>
<reference evidence="2" key="1">
    <citation type="submission" date="2023-03" db="EMBL/GenBank/DDBJ databases">
        <title>Massive genome expansion in bonnet fungi (Mycena s.s.) driven by repeated elements and novel gene families across ecological guilds.</title>
        <authorList>
            <consortium name="Lawrence Berkeley National Laboratory"/>
            <person name="Harder C.B."/>
            <person name="Miyauchi S."/>
            <person name="Viragh M."/>
            <person name="Kuo A."/>
            <person name="Thoen E."/>
            <person name="Andreopoulos B."/>
            <person name="Lu D."/>
            <person name="Skrede I."/>
            <person name="Drula E."/>
            <person name="Henrissat B."/>
            <person name="Morin E."/>
            <person name="Kohler A."/>
            <person name="Barry K."/>
            <person name="LaButti K."/>
            <person name="Morin E."/>
            <person name="Salamov A."/>
            <person name="Lipzen A."/>
            <person name="Mereny Z."/>
            <person name="Hegedus B."/>
            <person name="Baldrian P."/>
            <person name="Stursova M."/>
            <person name="Weitz H."/>
            <person name="Taylor A."/>
            <person name="Grigoriev I.V."/>
            <person name="Nagy L.G."/>
            <person name="Martin F."/>
            <person name="Kauserud H."/>
        </authorList>
    </citation>
    <scope>NUCLEOTIDE SEQUENCE</scope>
    <source>
        <strain evidence="2">CBHHK188m</strain>
    </source>
</reference>
<feature type="region of interest" description="Disordered" evidence="1">
    <location>
        <begin position="229"/>
        <end position="257"/>
    </location>
</feature>
<keyword evidence="3" id="KW-1185">Reference proteome</keyword>
<name>A0AAD7HE07_9AGAR</name>
<proteinExistence type="predicted"/>
<dbReference type="Proteomes" id="UP001215280">
    <property type="component" value="Unassembled WGS sequence"/>
</dbReference>
<organism evidence="2 3">
    <name type="scientific">Mycena maculata</name>
    <dbReference type="NCBI Taxonomy" id="230809"/>
    <lineage>
        <taxon>Eukaryota</taxon>
        <taxon>Fungi</taxon>
        <taxon>Dikarya</taxon>
        <taxon>Basidiomycota</taxon>
        <taxon>Agaricomycotina</taxon>
        <taxon>Agaricomycetes</taxon>
        <taxon>Agaricomycetidae</taxon>
        <taxon>Agaricales</taxon>
        <taxon>Marasmiineae</taxon>
        <taxon>Mycenaceae</taxon>
        <taxon>Mycena</taxon>
    </lineage>
</organism>
<accession>A0AAD7HE07</accession>
<evidence type="ECO:0000256" key="1">
    <source>
        <dbReference type="SAM" id="MobiDB-lite"/>
    </source>
</evidence>
<evidence type="ECO:0000313" key="3">
    <source>
        <dbReference type="Proteomes" id="UP001215280"/>
    </source>
</evidence>